<accession>A0A1G6HI57</accession>
<evidence type="ECO:0000313" key="3">
    <source>
        <dbReference type="Proteomes" id="UP000242949"/>
    </source>
</evidence>
<reference evidence="3" key="1">
    <citation type="submission" date="2016-09" db="EMBL/GenBank/DDBJ databases">
        <authorList>
            <person name="Varghese N."/>
            <person name="Submissions S."/>
        </authorList>
    </citation>
    <scope>NUCLEOTIDE SEQUENCE [LARGE SCALE GENOMIC DNA]</scope>
    <source>
        <strain evidence="3">S5</strain>
    </source>
</reference>
<dbReference type="Proteomes" id="UP000242949">
    <property type="component" value="Unassembled WGS sequence"/>
</dbReference>
<dbReference type="RefSeq" id="WP_245719394.1">
    <property type="nucleotide sequence ID" value="NZ_FMYI01000003.1"/>
</dbReference>
<keyword evidence="3" id="KW-1185">Reference proteome</keyword>
<dbReference type="STRING" id="1612202.SAMN05421734_10318"/>
<dbReference type="PROSITE" id="PS51257">
    <property type="entry name" value="PROKAR_LIPOPROTEIN"/>
    <property type="match status" value="1"/>
</dbReference>
<protein>
    <recommendedName>
        <fullName evidence="4">DUF4367 domain-containing protein</fullName>
    </recommendedName>
</protein>
<organism evidence="2 3">
    <name type="scientific">Pelagirhabdus alkalitolerans</name>
    <dbReference type="NCBI Taxonomy" id="1612202"/>
    <lineage>
        <taxon>Bacteria</taxon>
        <taxon>Bacillati</taxon>
        <taxon>Bacillota</taxon>
        <taxon>Bacilli</taxon>
        <taxon>Bacillales</taxon>
        <taxon>Bacillaceae</taxon>
        <taxon>Pelagirhabdus</taxon>
    </lineage>
</organism>
<evidence type="ECO:0000313" key="2">
    <source>
        <dbReference type="EMBL" id="SDB93930.1"/>
    </source>
</evidence>
<feature type="signal peptide" evidence="1">
    <location>
        <begin position="1"/>
        <end position="19"/>
    </location>
</feature>
<evidence type="ECO:0008006" key="4">
    <source>
        <dbReference type="Google" id="ProtNLM"/>
    </source>
</evidence>
<keyword evidence="1" id="KW-0732">Signal</keyword>
<sequence>MKRFYIMMILLAVVIGLSACGVSEEEVVDSITEKTDEYFDVDSPAVTHEFALFDIYIPETAEITEEAENYLVIEDQNQTYILFSNNLEDPMSDSFYSQAETMDHHLLLESYEDDERFGYLQLSELEDDYEIQIGIGGIRMTTHSSLDDAEQQLEKMSQIINSIEFN</sequence>
<evidence type="ECO:0000256" key="1">
    <source>
        <dbReference type="SAM" id="SignalP"/>
    </source>
</evidence>
<proteinExistence type="predicted"/>
<dbReference type="EMBL" id="FMYI01000003">
    <property type="protein sequence ID" value="SDB93930.1"/>
    <property type="molecule type" value="Genomic_DNA"/>
</dbReference>
<name>A0A1G6HI57_9BACI</name>
<feature type="chain" id="PRO_5038959218" description="DUF4367 domain-containing protein" evidence="1">
    <location>
        <begin position="20"/>
        <end position="166"/>
    </location>
</feature>
<gene>
    <name evidence="2" type="ORF">SAMN05421734_10318</name>
</gene>
<dbReference type="AlphaFoldDB" id="A0A1G6HI57"/>